<feature type="non-terminal residue" evidence="2">
    <location>
        <position position="1"/>
    </location>
</feature>
<reference evidence="2 3" key="1">
    <citation type="journal article" date="2013" name="Proc. Natl. Acad. Sci. U.S.A.">
        <title>Fine-scale variation in meiotic recombination in Mimulus inferred from population shotgun sequencing.</title>
        <authorList>
            <person name="Hellsten U."/>
            <person name="Wright K.M."/>
            <person name="Jenkins J."/>
            <person name="Shu S."/>
            <person name="Yuan Y."/>
            <person name="Wessler S.R."/>
            <person name="Schmutz J."/>
            <person name="Willis J.H."/>
            <person name="Rokhsar D.S."/>
        </authorList>
    </citation>
    <scope>NUCLEOTIDE SEQUENCE [LARGE SCALE GENOMIC DNA]</scope>
    <source>
        <strain evidence="3">cv. DUN x IM62</strain>
    </source>
</reference>
<sequence length="288" mass="32524">IEDGVDLSEYKVPKTTSLLLIGPKGSGKSSLVNKISRVLDKDLFTLERAQVTYNSPTEDGTCFLHEYMIPRKSGSFSLYDTRSLSDDLSENRELFNVWMTMGVCDGELVTRNSDSTDFKARLKCKSRRRRSTSYKVRAVDFVVFVVNAVSVLESIDSLDENKKRYSQLIAENFKNPLLSYKDDKPVVAVTHGDILSVSDRVRVRIHLGEILGIPPTTQVFDIPECDDLATELTIAEMLTFCLDRADRNLPTKEPSEWDVRIGGLIVWIVWTVLIMAFLLLKKLSGFLS</sequence>
<dbReference type="Proteomes" id="UP000030748">
    <property type="component" value="Unassembled WGS sequence"/>
</dbReference>
<dbReference type="PANTHER" id="PTHR14241">
    <property type="entry name" value="INTERFERON-INDUCED PROTEIN 44"/>
    <property type="match status" value="1"/>
</dbReference>
<accession>A0A022RJZ5</accession>
<name>A0A022RJZ5_ERYGU</name>
<keyword evidence="3" id="KW-1185">Reference proteome</keyword>
<evidence type="ECO:0000313" key="3">
    <source>
        <dbReference type="Proteomes" id="UP000030748"/>
    </source>
</evidence>
<dbReference type="InterPro" id="IPR027417">
    <property type="entry name" value="P-loop_NTPase"/>
</dbReference>
<keyword evidence="1" id="KW-0472">Membrane</keyword>
<dbReference type="STRING" id="4155.A0A022RJZ5"/>
<protein>
    <submittedName>
        <fullName evidence="2">Uncharacterized protein</fullName>
    </submittedName>
</protein>
<dbReference type="AlphaFoldDB" id="A0A022RJZ5"/>
<evidence type="ECO:0000256" key="1">
    <source>
        <dbReference type="SAM" id="Phobius"/>
    </source>
</evidence>
<dbReference type="PANTHER" id="PTHR14241:SF32">
    <property type="entry name" value="VWFA DOMAIN-CONTAINING PROTEIN-RELATED"/>
    <property type="match status" value="1"/>
</dbReference>
<keyword evidence="1" id="KW-1133">Transmembrane helix</keyword>
<feature type="transmembrane region" description="Helical" evidence="1">
    <location>
        <begin position="259"/>
        <end position="280"/>
    </location>
</feature>
<proteinExistence type="predicted"/>
<gene>
    <name evidence="2" type="ORF">MIMGU_mgv1a026429mg</name>
</gene>
<evidence type="ECO:0000313" key="2">
    <source>
        <dbReference type="EMBL" id="EYU39220.1"/>
    </source>
</evidence>
<keyword evidence="1" id="KW-0812">Transmembrane</keyword>
<dbReference type="eggNOG" id="ENOG502QSFU">
    <property type="taxonomic scope" value="Eukaryota"/>
</dbReference>
<dbReference type="Gene3D" id="3.40.50.300">
    <property type="entry name" value="P-loop containing nucleotide triphosphate hydrolases"/>
    <property type="match status" value="1"/>
</dbReference>
<dbReference type="EMBL" id="KI630454">
    <property type="protein sequence ID" value="EYU39220.1"/>
    <property type="molecule type" value="Genomic_DNA"/>
</dbReference>
<organism evidence="2 3">
    <name type="scientific">Erythranthe guttata</name>
    <name type="common">Yellow monkey flower</name>
    <name type="synonym">Mimulus guttatus</name>
    <dbReference type="NCBI Taxonomy" id="4155"/>
    <lineage>
        <taxon>Eukaryota</taxon>
        <taxon>Viridiplantae</taxon>
        <taxon>Streptophyta</taxon>
        <taxon>Embryophyta</taxon>
        <taxon>Tracheophyta</taxon>
        <taxon>Spermatophyta</taxon>
        <taxon>Magnoliopsida</taxon>
        <taxon>eudicotyledons</taxon>
        <taxon>Gunneridae</taxon>
        <taxon>Pentapetalae</taxon>
        <taxon>asterids</taxon>
        <taxon>lamiids</taxon>
        <taxon>Lamiales</taxon>
        <taxon>Phrymaceae</taxon>
        <taxon>Erythranthe</taxon>
    </lineage>
</organism>
<dbReference type="SUPFAM" id="SSF52540">
    <property type="entry name" value="P-loop containing nucleoside triphosphate hydrolases"/>
    <property type="match status" value="1"/>
</dbReference>